<proteinExistence type="predicted"/>
<sequence>MTDRPPIAAVGTAFFAGLHTGWKATERHTAFLSALDDLQDAPGDLDEIATGHEILDERAGTEAGSPTPAQ</sequence>
<keyword evidence="2" id="KW-1185">Reference proteome</keyword>
<name>A0ABQ4U0E9_9HYPH</name>
<dbReference type="EMBL" id="BPRB01000086">
    <property type="protein sequence ID" value="GJE59595.1"/>
    <property type="molecule type" value="Genomic_DNA"/>
</dbReference>
<gene>
    <name evidence="1" type="ORF">MPOCJGCO_1691</name>
</gene>
<evidence type="ECO:0000313" key="1">
    <source>
        <dbReference type="EMBL" id="GJE59595.1"/>
    </source>
</evidence>
<reference evidence="1" key="2">
    <citation type="submission" date="2021-08" db="EMBL/GenBank/DDBJ databases">
        <authorList>
            <person name="Tani A."/>
            <person name="Ola A."/>
            <person name="Ogura Y."/>
            <person name="Katsura K."/>
            <person name="Hayashi T."/>
        </authorList>
    </citation>
    <scope>NUCLEOTIDE SEQUENCE</scope>
    <source>
        <strain evidence="1">DSM 23632</strain>
    </source>
</reference>
<dbReference type="RefSeq" id="WP_238182200.1">
    <property type="nucleotide sequence ID" value="NZ_BPRB01000086.1"/>
</dbReference>
<dbReference type="Proteomes" id="UP001055057">
    <property type="component" value="Unassembled WGS sequence"/>
</dbReference>
<protein>
    <submittedName>
        <fullName evidence="1">Uncharacterized protein</fullName>
    </submittedName>
</protein>
<organism evidence="1 2">
    <name type="scientific">Methylobacterium trifolii</name>
    <dbReference type="NCBI Taxonomy" id="1003092"/>
    <lineage>
        <taxon>Bacteria</taxon>
        <taxon>Pseudomonadati</taxon>
        <taxon>Pseudomonadota</taxon>
        <taxon>Alphaproteobacteria</taxon>
        <taxon>Hyphomicrobiales</taxon>
        <taxon>Methylobacteriaceae</taxon>
        <taxon>Methylobacterium</taxon>
    </lineage>
</organism>
<accession>A0ABQ4U0E9</accession>
<comment type="caution">
    <text evidence="1">The sequence shown here is derived from an EMBL/GenBank/DDBJ whole genome shotgun (WGS) entry which is preliminary data.</text>
</comment>
<reference evidence="1" key="1">
    <citation type="journal article" date="2021" name="Front. Microbiol.">
        <title>Comprehensive Comparative Genomics and Phenotyping of Methylobacterium Species.</title>
        <authorList>
            <person name="Alessa O."/>
            <person name="Ogura Y."/>
            <person name="Fujitani Y."/>
            <person name="Takami H."/>
            <person name="Hayashi T."/>
            <person name="Sahin N."/>
            <person name="Tani A."/>
        </authorList>
    </citation>
    <scope>NUCLEOTIDE SEQUENCE</scope>
    <source>
        <strain evidence="1">DSM 23632</strain>
    </source>
</reference>
<evidence type="ECO:0000313" key="2">
    <source>
        <dbReference type="Proteomes" id="UP001055057"/>
    </source>
</evidence>